<dbReference type="Proteomes" id="UP000318081">
    <property type="component" value="Chromosome"/>
</dbReference>
<evidence type="ECO:0000313" key="2">
    <source>
        <dbReference type="Proteomes" id="UP000318081"/>
    </source>
</evidence>
<protein>
    <submittedName>
        <fullName evidence="1">Uncharacterized protein</fullName>
    </submittedName>
</protein>
<keyword evidence="2" id="KW-1185">Reference proteome</keyword>
<organism evidence="1 2">
    <name type="scientific">Stieleria magnilauensis</name>
    <dbReference type="NCBI Taxonomy" id="2527963"/>
    <lineage>
        <taxon>Bacteria</taxon>
        <taxon>Pseudomonadati</taxon>
        <taxon>Planctomycetota</taxon>
        <taxon>Planctomycetia</taxon>
        <taxon>Pirellulales</taxon>
        <taxon>Pirellulaceae</taxon>
        <taxon>Stieleria</taxon>
    </lineage>
</organism>
<gene>
    <name evidence="1" type="ORF">TBK1r_57180</name>
</gene>
<reference evidence="1 2" key="1">
    <citation type="submission" date="2019-02" db="EMBL/GenBank/DDBJ databases">
        <title>Deep-cultivation of Planctomycetes and their phenomic and genomic characterization uncovers novel biology.</title>
        <authorList>
            <person name="Wiegand S."/>
            <person name="Jogler M."/>
            <person name="Boedeker C."/>
            <person name="Pinto D."/>
            <person name="Vollmers J."/>
            <person name="Rivas-Marin E."/>
            <person name="Kohn T."/>
            <person name="Peeters S.H."/>
            <person name="Heuer A."/>
            <person name="Rast P."/>
            <person name="Oberbeckmann S."/>
            <person name="Bunk B."/>
            <person name="Jeske O."/>
            <person name="Meyerdierks A."/>
            <person name="Storesund J.E."/>
            <person name="Kallscheuer N."/>
            <person name="Luecker S."/>
            <person name="Lage O.M."/>
            <person name="Pohl T."/>
            <person name="Merkel B.J."/>
            <person name="Hornburger P."/>
            <person name="Mueller R.-W."/>
            <person name="Bruemmer F."/>
            <person name="Labrenz M."/>
            <person name="Spormann A.M."/>
            <person name="Op den Camp H."/>
            <person name="Overmann J."/>
            <person name="Amann R."/>
            <person name="Jetten M.S.M."/>
            <person name="Mascher T."/>
            <person name="Medema M.H."/>
            <person name="Devos D.P."/>
            <person name="Kaster A.-K."/>
            <person name="Ovreas L."/>
            <person name="Rohde M."/>
            <person name="Galperin M.Y."/>
            <person name="Jogler C."/>
        </authorList>
    </citation>
    <scope>NUCLEOTIDE SEQUENCE [LARGE SCALE GENOMIC DNA]</scope>
    <source>
        <strain evidence="1 2">TBK1r</strain>
    </source>
</reference>
<proteinExistence type="predicted"/>
<name>A0ABX5XXF2_9BACT</name>
<dbReference type="EMBL" id="CP036432">
    <property type="protein sequence ID" value="QDV86698.1"/>
    <property type="molecule type" value="Genomic_DNA"/>
</dbReference>
<sequence>MTIQKITEVAKTFGNSSNGQTDFRVHFTAASQ</sequence>
<evidence type="ECO:0000313" key="1">
    <source>
        <dbReference type="EMBL" id="QDV86698.1"/>
    </source>
</evidence>
<accession>A0ABX5XXF2</accession>